<organism evidence="1 2">
    <name type="scientific">Trachymyrmex septentrionalis</name>
    <dbReference type="NCBI Taxonomy" id="34720"/>
    <lineage>
        <taxon>Eukaryota</taxon>
        <taxon>Metazoa</taxon>
        <taxon>Ecdysozoa</taxon>
        <taxon>Arthropoda</taxon>
        <taxon>Hexapoda</taxon>
        <taxon>Insecta</taxon>
        <taxon>Pterygota</taxon>
        <taxon>Neoptera</taxon>
        <taxon>Endopterygota</taxon>
        <taxon>Hymenoptera</taxon>
        <taxon>Apocrita</taxon>
        <taxon>Aculeata</taxon>
        <taxon>Formicoidea</taxon>
        <taxon>Formicidae</taxon>
        <taxon>Myrmicinae</taxon>
        <taxon>Trachymyrmex</taxon>
    </lineage>
</organism>
<reference evidence="1 2" key="1">
    <citation type="submission" date="2016-03" db="EMBL/GenBank/DDBJ databases">
        <title>Trachymyrmex septentrionalis WGS genome.</title>
        <authorList>
            <person name="Nygaard S."/>
            <person name="Hu H."/>
            <person name="Boomsma J."/>
            <person name="Zhang G."/>
        </authorList>
    </citation>
    <scope>NUCLEOTIDE SEQUENCE [LARGE SCALE GENOMIC DNA]</scope>
    <source>
        <strain evidence="1">Tsep2-gDNA-1</strain>
        <tissue evidence="1">Whole body</tissue>
    </source>
</reference>
<gene>
    <name evidence="1" type="ORF">ALC56_07579</name>
</gene>
<sequence>ESDGDDERPLSLRMANLYDIWERKRNKRACKHFWQRIEAVIV</sequence>
<dbReference type="EMBL" id="KQ981684">
    <property type="protein sequence ID" value="KYN38052.1"/>
    <property type="molecule type" value="Genomic_DNA"/>
</dbReference>
<proteinExistence type="predicted"/>
<dbReference type="Proteomes" id="UP000078541">
    <property type="component" value="Unassembled WGS sequence"/>
</dbReference>
<protein>
    <submittedName>
        <fullName evidence="1">Uncharacterized protein</fullName>
    </submittedName>
</protein>
<evidence type="ECO:0000313" key="1">
    <source>
        <dbReference type="EMBL" id="KYN38052.1"/>
    </source>
</evidence>
<feature type="non-terminal residue" evidence="1">
    <location>
        <position position="1"/>
    </location>
</feature>
<name>A0A151JW33_9HYME</name>
<keyword evidence="2" id="KW-1185">Reference proteome</keyword>
<accession>A0A151JW33</accession>
<dbReference type="AlphaFoldDB" id="A0A151JW33"/>
<evidence type="ECO:0000313" key="2">
    <source>
        <dbReference type="Proteomes" id="UP000078541"/>
    </source>
</evidence>